<dbReference type="EMBL" id="VSSQ01075341">
    <property type="protein sequence ID" value="MPN25966.1"/>
    <property type="molecule type" value="Genomic_DNA"/>
</dbReference>
<dbReference type="AlphaFoldDB" id="A0A645GID1"/>
<dbReference type="PANTHER" id="PTHR12526">
    <property type="entry name" value="GLYCOSYLTRANSFERASE"/>
    <property type="match status" value="1"/>
</dbReference>
<proteinExistence type="predicted"/>
<dbReference type="SUPFAM" id="SSF53756">
    <property type="entry name" value="UDP-Glycosyltransferase/glycogen phosphorylase"/>
    <property type="match status" value="1"/>
</dbReference>
<keyword evidence="2 4" id="KW-0808">Transferase</keyword>
<evidence type="ECO:0000256" key="1">
    <source>
        <dbReference type="ARBA" id="ARBA00022676"/>
    </source>
</evidence>
<dbReference type="EC" id="2.4.1.250" evidence="4"/>
<name>A0A645GID1_9ZZZZ</name>
<dbReference type="GO" id="GO:0102710">
    <property type="term" value="F:D-inositol-3-phosphate glycosyltransferase activity"/>
    <property type="evidence" value="ECO:0007669"/>
    <property type="project" value="UniProtKB-EC"/>
</dbReference>
<evidence type="ECO:0000256" key="2">
    <source>
        <dbReference type="ARBA" id="ARBA00022679"/>
    </source>
</evidence>
<dbReference type="InterPro" id="IPR001296">
    <property type="entry name" value="Glyco_trans_1"/>
</dbReference>
<comment type="caution">
    <text evidence="4">The sequence shown here is derived from an EMBL/GenBank/DDBJ whole genome shotgun (WGS) entry which is preliminary data.</text>
</comment>
<accession>A0A645GID1</accession>
<protein>
    <submittedName>
        <fullName evidence="4">D-inositol-3-phosphate glycosyltransferase</fullName>
        <ecNumber evidence="4">2.4.1.250</ecNumber>
    </submittedName>
</protein>
<keyword evidence="1 4" id="KW-0328">Glycosyltransferase</keyword>
<sequence>MFKQPNFIETNVADPPGARSKDIVFLGIIGVIKKIENLIQAVALSKVLMNGTSRLNIVGAPRTVRDVGYMDSLVALVKELKLEDKVNFLGAKFEREKEKILNDSYVLVLPSASENFGNVVVEAMAQSTPVIASTNTPWEILHDYNAGWWVDNSPASLAKTLDIALSLESAQYQAICRNAQRLLKEKYLIDTSKDNHWLHIYTNDDVQKDCDLS</sequence>
<dbReference type="Pfam" id="PF00534">
    <property type="entry name" value="Glycos_transf_1"/>
    <property type="match status" value="1"/>
</dbReference>
<dbReference type="PANTHER" id="PTHR12526:SF629">
    <property type="entry name" value="TEICHURONIC ACID BIOSYNTHESIS GLYCOSYLTRANSFERASE TUAH-RELATED"/>
    <property type="match status" value="1"/>
</dbReference>
<evidence type="ECO:0000313" key="4">
    <source>
        <dbReference type="EMBL" id="MPN25966.1"/>
    </source>
</evidence>
<organism evidence="4">
    <name type="scientific">bioreactor metagenome</name>
    <dbReference type="NCBI Taxonomy" id="1076179"/>
    <lineage>
        <taxon>unclassified sequences</taxon>
        <taxon>metagenomes</taxon>
        <taxon>ecological metagenomes</taxon>
    </lineage>
</organism>
<dbReference type="Gene3D" id="3.40.50.2000">
    <property type="entry name" value="Glycogen Phosphorylase B"/>
    <property type="match status" value="1"/>
</dbReference>
<feature type="domain" description="Glycosyl transferase family 1" evidence="3">
    <location>
        <begin position="20"/>
        <end position="179"/>
    </location>
</feature>
<dbReference type="CDD" id="cd03801">
    <property type="entry name" value="GT4_PimA-like"/>
    <property type="match status" value="1"/>
</dbReference>
<reference evidence="4" key="1">
    <citation type="submission" date="2019-08" db="EMBL/GenBank/DDBJ databases">
        <authorList>
            <person name="Kucharzyk K."/>
            <person name="Murdoch R.W."/>
            <person name="Higgins S."/>
            <person name="Loffler F."/>
        </authorList>
    </citation>
    <scope>NUCLEOTIDE SEQUENCE</scope>
</reference>
<evidence type="ECO:0000259" key="3">
    <source>
        <dbReference type="Pfam" id="PF00534"/>
    </source>
</evidence>
<gene>
    <name evidence="4" type="primary">mshA_122</name>
    <name evidence="4" type="ORF">SDC9_173388</name>
</gene>